<organism evidence="1 2">
    <name type="scientific">Ramlibacter albus</name>
    <dbReference type="NCBI Taxonomy" id="2079448"/>
    <lineage>
        <taxon>Bacteria</taxon>
        <taxon>Pseudomonadati</taxon>
        <taxon>Pseudomonadota</taxon>
        <taxon>Betaproteobacteria</taxon>
        <taxon>Burkholderiales</taxon>
        <taxon>Comamonadaceae</taxon>
        <taxon>Ramlibacter</taxon>
    </lineage>
</organism>
<sequence>MTTARTETDSARREALAEKLSPHLTPEKWRAVFHGTDPITFDEAVVTTLYAETTLMPGWGDPERDGFVAEVERLAARHGGEVDLFVWGASVVVLQEPHAAVRMALDLQRGATASNLRIGVHTGEAVIASFACNGIACRTLIGAQVGRAAKVAASAAKGSIVISPDTYVLVHKELHDEAAGCLLTEEFFHDSRMAQALITPAPARGAADLSTFAGLGLT</sequence>
<name>A0A923M7F1_9BURK</name>
<dbReference type="Proteomes" id="UP000596827">
    <property type="component" value="Unassembled WGS sequence"/>
</dbReference>
<accession>A0A923M7F1</accession>
<dbReference type="RefSeq" id="WP_187080756.1">
    <property type="nucleotide sequence ID" value="NZ_JACORU010000002.1"/>
</dbReference>
<dbReference type="EMBL" id="JACORU010000002">
    <property type="protein sequence ID" value="MBC5764278.1"/>
    <property type="molecule type" value="Genomic_DNA"/>
</dbReference>
<protein>
    <recommendedName>
        <fullName evidence="3">Adenylate/guanylate cyclase domain-containing protein</fullName>
    </recommendedName>
</protein>
<reference evidence="1" key="1">
    <citation type="submission" date="2020-08" db="EMBL/GenBank/DDBJ databases">
        <title>Ramlibacter sp. GTP1 16S ribosomal RNA gene genome sequencing and assembly.</title>
        <authorList>
            <person name="Kang M."/>
        </authorList>
    </citation>
    <scope>NUCLEOTIDE SEQUENCE</scope>
    <source>
        <strain evidence="1">GTP1</strain>
    </source>
</reference>
<evidence type="ECO:0008006" key="3">
    <source>
        <dbReference type="Google" id="ProtNLM"/>
    </source>
</evidence>
<dbReference type="AlphaFoldDB" id="A0A923M7F1"/>
<keyword evidence="2" id="KW-1185">Reference proteome</keyword>
<dbReference type="Gene3D" id="3.30.70.1230">
    <property type="entry name" value="Nucleotide cyclase"/>
    <property type="match status" value="1"/>
</dbReference>
<evidence type="ECO:0000313" key="1">
    <source>
        <dbReference type="EMBL" id="MBC5764278.1"/>
    </source>
</evidence>
<dbReference type="InterPro" id="IPR029787">
    <property type="entry name" value="Nucleotide_cyclase"/>
</dbReference>
<comment type="caution">
    <text evidence="1">The sequence shown here is derived from an EMBL/GenBank/DDBJ whole genome shotgun (WGS) entry which is preliminary data.</text>
</comment>
<dbReference type="SUPFAM" id="SSF55073">
    <property type="entry name" value="Nucleotide cyclase"/>
    <property type="match status" value="1"/>
</dbReference>
<evidence type="ECO:0000313" key="2">
    <source>
        <dbReference type="Proteomes" id="UP000596827"/>
    </source>
</evidence>
<gene>
    <name evidence="1" type="ORF">H8R02_07450</name>
</gene>
<proteinExistence type="predicted"/>